<gene>
    <name evidence="3" type="ORF">C0Q70_07909</name>
</gene>
<keyword evidence="1" id="KW-0175">Coiled coil</keyword>
<evidence type="ECO:0000256" key="2">
    <source>
        <dbReference type="SAM" id="MobiDB-lite"/>
    </source>
</evidence>
<proteinExistence type="predicted"/>
<feature type="compositionally biased region" description="Polar residues" evidence="2">
    <location>
        <begin position="423"/>
        <end position="435"/>
    </location>
</feature>
<feature type="region of interest" description="Disordered" evidence="2">
    <location>
        <begin position="902"/>
        <end position="938"/>
    </location>
</feature>
<evidence type="ECO:0000313" key="3">
    <source>
        <dbReference type="EMBL" id="PVD32470.1"/>
    </source>
</evidence>
<dbReference type="PANTHER" id="PTHR15742">
    <property type="entry name" value="GIRDIN"/>
    <property type="match status" value="1"/>
</dbReference>
<feature type="compositionally biased region" description="Basic and acidic residues" evidence="2">
    <location>
        <begin position="813"/>
        <end position="833"/>
    </location>
</feature>
<feature type="compositionally biased region" description="Low complexity" evidence="2">
    <location>
        <begin position="101"/>
        <end position="149"/>
    </location>
</feature>
<feature type="region of interest" description="Disordered" evidence="2">
    <location>
        <begin position="1313"/>
        <end position="1337"/>
    </location>
</feature>
<feature type="region of interest" description="Disordered" evidence="2">
    <location>
        <begin position="1041"/>
        <end position="1061"/>
    </location>
</feature>
<feature type="compositionally biased region" description="Polar residues" evidence="2">
    <location>
        <begin position="1179"/>
        <end position="1196"/>
    </location>
</feature>
<feature type="coiled-coil region" evidence="1">
    <location>
        <begin position="960"/>
        <end position="987"/>
    </location>
</feature>
<protein>
    <submittedName>
        <fullName evidence="3">Uncharacterized protein</fullName>
    </submittedName>
</protein>
<comment type="caution">
    <text evidence="3">The sequence shown here is derived from an EMBL/GenBank/DDBJ whole genome shotgun (WGS) entry which is preliminary data.</text>
</comment>
<feature type="compositionally biased region" description="Low complexity" evidence="2">
    <location>
        <begin position="436"/>
        <end position="448"/>
    </location>
</feature>
<feature type="compositionally biased region" description="Basic and acidic residues" evidence="2">
    <location>
        <begin position="42"/>
        <end position="58"/>
    </location>
</feature>
<feature type="region of interest" description="Disordered" evidence="2">
    <location>
        <begin position="1619"/>
        <end position="1648"/>
    </location>
</feature>
<feature type="compositionally biased region" description="Polar residues" evidence="2">
    <location>
        <begin position="453"/>
        <end position="467"/>
    </location>
</feature>
<feature type="coiled-coil region" evidence="1">
    <location>
        <begin position="1704"/>
        <end position="1865"/>
    </location>
</feature>
<feature type="compositionally biased region" description="Basic and acidic residues" evidence="2">
    <location>
        <begin position="902"/>
        <end position="932"/>
    </location>
</feature>
<feature type="compositionally biased region" description="Basic and acidic residues" evidence="2">
    <location>
        <begin position="150"/>
        <end position="164"/>
    </location>
</feature>
<sequence length="2011" mass="223728">MEEPTVCPVCVVFEPQAWRKSLCRNCFKTFEQHEGSLPTEESTQKDESPPTKAEDSKDSSQTSPDVTAATVPSIPAAPSPSSASKPNTPSTLSPESDKASVPKTTPLSSPPVTTVHPTTTTTTTSTATATKVSSLTSPTSSKASAPSLAKTKEGGASKLDESKKGTAGVRANGGSASAGKPGIDHKVTSISSVAGKIEQPKRSAGTSTPTAATSSSKQSPASDSKLKGVGDKKGLSSKSPSTKESVSSPTSPSSATPLSPPSSSSSSLHDNSVRSKWEKRVASAGGGGGGGAELGARFDVKKGQKATDAKVKSAESGDVASKSRSSDIGKKVGKETSQPEDSTVSAAATTAAGSSVTTGKITATEKIEQKQSTPSSKATASTASTNVSLTSKSKSSEHVPATASVTATVCSTTVSATAPVSSDTSCLKSSFSANKASATVSPSSAAVAKQDVATKSQITTKSASTTKVDGKELQQQNKKQECPVKASEEKKEKTVVKEQAEQKEDASHRELRTKVEQLEKELRQKEETLLKKLADKEERLLKELASKEKEVDTLKIRVVAMEAECGHLKNQVDEARKSSVKGQREELEKTLGELRQQVSAMEKQCSQLESDNQTLLHKLRDQAQQAADDDGSSTRKMSGLQGELLTSEMEVENLREENAELRHELLDLKREMEEMYDSFRENELDEFRELQRELDLTAKNCRVLQFKLRKAERRNDQVEHDRQHYEEKLRSLQQQFESGDARSHIEALEEELRTAKEVSVRLHDELDLIEERRNKALEENRHLTELLEQTDKKQFRMEMEIDKLRDQIADLRQQLRDRSPSRKEGTPDRKPDVLGRQGSQDYDSAQLMRDLCDSVERETDLKEQLKFIEEESRMLRKKLSEMEDENEALRVQLKKLSLKASRWKEESEGKGHSLAHNHGDSDQDSSRERLDSSDDESSVVTLKLQVAMMEQELMTSHRAQAEAEKDSENLRTQITSLEQRVRDYEYEAAMRKEPAAPPTPDTYYEDRVRELTQVADELRWRIIEKDRELERLSATSAIHARHSGHHGHHGHHARDAGREIPREGRLKKSKSLDSDHAVETLLRQLDSAACDATTLRHQVTQARDERDRADETRKKLQERVRELEEQIERLASRPLLVTVPSVHADDAAVENIELKDKLRRAEDEVRSLRDQVRTLTDNLRTLSRSTSPRLGSNGAASPQVSPHPPVFPPSGVSDSQVTATDSLSSAAAPIAVAAPAVATATPASTFFAASASTVDSAGILHVPDDAHALHELLREADEERRVLASAMAELEQENARLRASLGSEPLGIRGVAVAETEDESQKKRTDKETRETVDVSRSHEALVDRELDMKEQHDDLLLLVRRQEETEAALTRELTSLRTELQNAKDHARRTELELLQDLDMLHDKNSVLSNLLDIVQERATAAEEELEKLMQENSAPSTRSASAVSAVSALSDASCGSDEVFLSPPSGTVGEKGQIIHRDWEAKLKNRIESLERLLAEERQKVSMAEKKVRMAYIETIAPSVSDDIKLRVREKELLQEELLENQRHLHIAADQIKGLRERLHAMEEEHHRLKLDKRDDLDSDQTAEDSDKTPENSVEPEDALVALRAASLLEQESPSLLAASNKENKQMAGLAGGKKQCVREDRGSQDRRSEVLERELAFYKLKAEQMEYKVQEISDIWRSKSAATEREKKVLEADLCDKTRQVAEMSQTISQLQQQIKLLEAEVEKARSCAELYAQVQRHHEEMKKEVEEVKAQTAEHHTEMRQLRESVSTRDERLKEKDDIIRYLNTCLEERQKEIQQQDARLAETSSRLAEQASSLAELQQDITLVPSVKEGGGETDLEKENTQLRETTRALRAELEQGEAARQEVDMARRSMAQMSLNWEKEKAALHVSLNIADEKLRLYENLTTTSVNETMDDVLVAGDSMKYFEEKENLKSQLAFLHTELTTSQRLARETISRLQGELSSKLRLLKEEVDTNSRLQPEIERLKIQEQRAYRLQQEERVLRASTRP</sequence>
<keyword evidence="4" id="KW-1185">Reference proteome</keyword>
<feature type="compositionally biased region" description="Low complexity" evidence="2">
    <location>
        <begin position="67"/>
        <end position="91"/>
    </location>
</feature>
<feature type="region of interest" description="Disordered" evidence="2">
    <location>
        <begin position="813"/>
        <end position="845"/>
    </location>
</feature>
<feature type="compositionally biased region" description="Basic and acidic residues" evidence="2">
    <location>
        <begin position="1319"/>
        <end position="1337"/>
    </location>
</feature>
<feature type="region of interest" description="Disordered" evidence="2">
    <location>
        <begin position="1179"/>
        <end position="1218"/>
    </location>
</feature>
<evidence type="ECO:0000313" key="4">
    <source>
        <dbReference type="Proteomes" id="UP000245119"/>
    </source>
</evidence>
<dbReference type="Proteomes" id="UP000245119">
    <property type="component" value="Linkage Group LG4"/>
</dbReference>
<dbReference type="OrthoDB" id="10036174at2759"/>
<feature type="region of interest" description="Disordered" evidence="2">
    <location>
        <begin position="1572"/>
        <end position="1598"/>
    </location>
</feature>
<reference evidence="3 4" key="1">
    <citation type="submission" date="2018-04" db="EMBL/GenBank/DDBJ databases">
        <title>The genome of golden apple snail Pomacea canaliculata provides insight into stress tolerance and invasive adaptation.</title>
        <authorList>
            <person name="Liu C."/>
            <person name="Liu B."/>
            <person name="Ren Y."/>
            <person name="Zhang Y."/>
            <person name="Wang H."/>
            <person name="Li S."/>
            <person name="Jiang F."/>
            <person name="Yin L."/>
            <person name="Zhang G."/>
            <person name="Qian W."/>
            <person name="Fan W."/>
        </authorList>
    </citation>
    <scope>NUCLEOTIDE SEQUENCE [LARGE SCALE GENOMIC DNA]</scope>
    <source>
        <strain evidence="3">SZHN2017</strain>
        <tissue evidence="3">Muscle</tissue>
    </source>
</reference>
<name>A0A2T7PGI2_POMCA</name>
<accession>A0A2T7PGI2</accession>
<evidence type="ECO:0000256" key="1">
    <source>
        <dbReference type="SAM" id="Coils"/>
    </source>
</evidence>
<feature type="region of interest" description="Disordered" evidence="2">
    <location>
        <begin position="415"/>
        <end position="512"/>
    </location>
</feature>
<feature type="region of interest" description="Disordered" evidence="2">
    <location>
        <begin position="31"/>
        <end position="403"/>
    </location>
</feature>
<feature type="compositionally biased region" description="Low complexity" evidence="2">
    <location>
        <begin position="372"/>
        <end position="391"/>
    </location>
</feature>
<organism evidence="3 4">
    <name type="scientific">Pomacea canaliculata</name>
    <name type="common">Golden apple snail</name>
    <dbReference type="NCBI Taxonomy" id="400727"/>
    <lineage>
        <taxon>Eukaryota</taxon>
        <taxon>Metazoa</taxon>
        <taxon>Spiralia</taxon>
        <taxon>Lophotrochozoa</taxon>
        <taxon>Mollusca</taxon>
        <taxon>Gastropoda</taxon>
        <taxon>Caenogastropoda</taxon>
        <taxon>Architaenioglossa</taxon>
        <taxon>Ampullarioidea</taxon>
        <taxon>Ampullariidae</taxon>
        <taxon>Pomacea</taxon>
    </lineage>
</organism>
<feature type="compositionally biased region" description="Basic and acidic residues" evidence="2">
    <location>
        <begin position="271"/>
        <end position="281"/>
    </location>
</feature>
<dbReference type="PANTHER" id="PTHR15742:SF5">
    <property type="entry name" value="GIRDIN"/>
    <property type="match status" value="1"/>
</dbReference>
<dbReference type="InterPro" id="IPR049885">
    <property type="entry name" value="MTCL1-3"/>
</dbReference>
<dbReference type="EMBL" id="PZQS01000004">
    <property type="protein sequence ID" value="PVD32470.1"/>
    <property type="molecule type" value="Genomic_DNA"/>
</dbReference>
<feature type="compositionally biased region" description="Gly residues" evidence="2">
    <location>
        <begin position="284"/>
        <end position="293"/>
    </location>
</feature>
<feature type="compositionally biased region" description="Low complexity" evidence="2">
    <location>
        <begin position="342"/>
        <end position="359"/>
    </location>
</feature>
<feature type="compositionally biased region" description="Basic and acidic residues" evidence="2">
    <location>
        <begin position="296"/>
        <end position="315"/>
    </location>
</feature>
<feature type="compositionally biased region" description="Basic and acidic residues" evidence="2">
    <location>
        <begin position="224"/>
        <end position="234"/>
    </location>
</feature>
<dbReference type="SUPFAM" id="SSF57997">
    <property type="entry name" value="Tropomyosin"/>
    <property type="match status" value="1"/>
</dbReference>
<feature type="compositionally biased region" description="Low complexity" evidence="2">
    <location>
        <begin position="236"/>
        <end position="268"/>
    </location>
</feature>
<feature type="compositionally biased region" description="Low complexity" evidence="2">
    <location>
        <begin position="203"/>
        <end position="223"/>
    </location>
</feature>
<feature type="compositionally biased region" description="Basic and acidic residues" evidence="2">
    <location>
        <begin position="1639"/>
        <end position="1648"/>
    </location>
</feature>
<feature type="coiled-coil region" evidence="1">
    <location>
        <begin position="1269"/>
        <end position="1300"/>
    </location>
</feature>
<feature type="coiled-coil region" evidence="1">
    <location>
        <begin position="1482"/>
        <end position="1509"/>
    </location>
</feature>
<feature type="compositionally biased region" description="Basic and acidic residues" evidence="2">
    <location>
        <begin position="324"/>
        <end position="334"/>
    </location>
</feature>
<feature type="coiled-coil region" evidence="1">
    <location>
        <begin position="1360"/>
        <end position="1433"/>
    </location>
</feature>
<feature type="compositionally biased region" description="Basic and acidic residues" evidence="2">
    <location>
        <begin position="468"/>
        <end position="512"/>
    </location>
</feature>
<feature type="compositionally biased region" description="Basic residues" evidence="2">
    <location>
        <begin position="1041"/>
        <end position="1052"/>
    </location>
</feature>